<dbReference type="Proteomes" id="UP000294901">
    <property type="component" value="Unassembled WGS sequence"/>
</dbReference>
<dbReference type="EMBL" id="SNWR01000002">
    <property type="protein sequence ID" value="TDO31295.1"/>
    <property type="molecule type" value="Genomic_DNA"/>
</dbReference>
<dbReference type="GO" id="GO:0016747">
    <property type="term" value="F:acyltransferase activity, transferring groups other than amino-acyl groups"/>
    <property type="evidence" value="ECO:0007669"/>
    <property type="project" value="InterPro"/>
</dbReference>
<evidence type="ECO:0000313" key="4">
    <source>
        <dbReference type="EMBL" id="TDO31295.1"/>
    </source>
</evidence>
<reference evidence="4 5" key="1">
    <citation type="submission" date="2019-03" db="EMBL/GenBank/DDBJ databases">
        <title>Sequencing the genomes of 1000 actinobacteria strains.</title>
        <authorList>
            <person name="Klenk H.-P."/>
        </authorList>
    </citation>
    <scope>NUCLEOTIDE SEQUENCE [LARGE SCALE GENOMIC DNA]</scope>
    <source>
        <strain evidence="4 5">DSM 43805</strain>
    </source>
</reference>
<gene>
    <name evidence="4" type="ORF">C8E87_6708</name>
</gene>
<dbReference type="OrthoDB" id="9799092at2"/>
<dbReference type="AlphaFoldDB" id="A0A4R6JA26"/>
<sequence>MTDRGRSADTAYAGRMGEPAVRAADPSQHDIVVALLTGSWGGTTVVAHGVSYDAATLPALIAWLDGAPVGLLTYVLGPDDLEVVTIDAAVPGAGVGTALLAAAADRAWAAGASRVWLITTNDNLRALRFYQRRGMRLAGLAPGAVAASRVLKPSIPLVGEHGIEIRDELTLELRQGWFRR</sequence>
<dbReference type="InterPro" id="IPR000182">
    <property type="entry name" value="GNAT_dom"/>
</dbReference>
<name>A0A4R6JA26_9ACTN</name>
<feature type="domain" description="N-acetyltransferase" evidence="3">
    <location>
        <begin position="19"/>
        <end position="156"/>
    </location>
</feature>
<dbReference type="PROSITE" id="PS51186">
    <property type="entry name" value="GNAT"/>
    <property type="match status" value="1"/>
</dbReference>
<dbReference type="InterPro" id="IPR016181">
    <property type="entry name" value="Acyl_CoA_acyltransferase"/>
</dbReference>
<evidence type="ECO:0000313" key="5">
    <source>
        <dbReference type="Proteomes" id="UP000294901"/>
    </source>
</evidence>
<proteinExistence type="predicted"/>
<dbReference type="Pfam" id="PF00583">
    <property type="entry name" value="Acetyltransf_1"/>
    <property type="match status" value="1"/>
</dbReference>
<dbReference type="RefSeq" id="WP_133877428.1">
    <property type="nucleotide sequence ID" value="NZ_BOMD01000045.1"/>
</dbReference>
<evidence type="ECO:0000256" key="1">
    <source>
        <dbReference type="ARBA" id="ARBA00022679"/>
    </source>
</evidence>
<organism evidence="4 5">
    <name type="scientific">Paractinoplanes brasiliensis</name>
    <dbReference type="NCBI Taxonomy" id="52695"/>
    <lineage>
        <taxon>Bacteria</taxon>
        <taxon>Bacillati</taxon>
        <taxon>Actinomycetota</taxon>
        <taxon>Actinomycetes</taxon>
        <taxon>Micromonosporales</taxon>
        <taxon>Micromonosporaceae</taxon>
        <taxon>Paractinoplanes</taxon>
    </lineage>
</organism>
<keyword evidence="2" id="KW-0012">Acyltransferase</keyword>
<keyword evidence="1 4" id="KW-0808">Transferase</keyword>
<dbReference type="InterPro" id="IPR050832">
    <property type="entry name" value="Bact_Acetyltransf"/>
</dbReference>
<keyword evidence="5" id="KW-1185">Reference proteome</keyword>
<evidence type="ECO:0000256" key="2">
    <source>
        <dbReference type="ARBA" id="ARBA00023315"/>
    </source>
</evidence>
<dbReference type="PANTHER" id="PTHR43877">
    <property type="entry name" value="AMINOALKYLPHOSPHONATE N-ACETYLTRANSFERASE-RELATED-RELATED"/>
    <property type="match status" value="1"/>
</dbReference>
<dbReference type="SUPFAM" id="SSF55729">
    <property type="entry name" value="Acyl-CoA N-acyltransferases (Nat)"/>
    <property type="match status" value="1"/>
</dbReference>
<comment type="caution">
    <text evidence="4">The sequence shown here is derived from an EMBL/GenBank/DDBJ whole genome shotgun (WGS) entry which is preliminary data.</text>
</comment>
<evidence type="ECO:0000259" key="3">
    <source>
        <dbReference type="PROSITE" id="PS51186"/>
    </source>
</evidence>
<dbReference type="Gene3D" id="3.40.630.30">
    <property type="match status" value="1"/>
</dbReference>
<accession>A0A4R6JA26</accession>
<protein>
    <submittedName>
        <fullName evidence="4">Acetyltransferase (GNAT) family protein</fullName>
    </submittedName>
</protein>